<feature type="transmembrane region" description="Helical" evidence="1">
    <location>
        <begin position="240"/>
        <end position="263"/>
    </location>
</feature>
<feature type="domain" description="Acyltransferase 3" evidence="2">
    <location>
        <begin position="8"/>
        <end position="322"/>
    </location>
</feature>
<reference evidence="3" key="1">
    <citation type="submission" date="2023-07" db="EMBL/GenBank/DDBJ databases">
        <title>Marinobacter sp. chi1 genome sequencing and assembly.</title>
        <authorList>
            <person name="Park S."/>
        </authorList>
    </citation>
    <scope>NUCLEOTIDE SEQUENCE</scope>
    <source>
        <strain evidence="3">Chi1</strain>
    </source>
</reference>
<evidence type="ECO:0000313" key="4">
    <source>
        <dbReference type="Proteomes" id="UP001168640"/>
    </source>
</evidence>
<feature type="transmembrane region" description="Helical" evidence="1">
    <location>
        <begin position="283"/>
        <end position="300"/>
    </location>
</feature>
<dbReference type="GO" id="GO:0016746">
    <property type="term" value="F:acyltransferase activity"/>
    <property type="evidence" value="ECO:0007669"/>
    <property type="project" value="UniProtKB-KW"/>
</dbReference>
<evidence type="ECO:0000259" key="2">
    <source>
        <dbReference type="Pfam" id="PF01757"/>
    </source>
</evidence>
<dbReference type="EMBL" id="JAUMIS010000002">
    <property type="protein sequence ID" value="MDO3722670.1"/>
    <property type="molecule type" value="Genomic_DNA"/>
</dbReference>
<evidence type="ECO:0000256" key="1">
    <source>
        <dbReference type="SAM" id="Phobius"/>
    </source>
</evidence>
<protein>
    <submittedName>
        <fullName evidence="3">Acyltransferase</fullName>
        <ecNumber evidence="3">2.3.1.-</ecNumber>
    </submittedName>
</protein>
<gene>
    <name evidence="3" type="ORF">QVZ43_13165</name>
</gene>
<feature type="transmembrane region" description="Helical" evidence="1">
    <location>
        <begin position="148"/>
        <end position="168"/>
    </location>
</feature>
<feature type="transmembrane region" description="Helical" evidence="1">
    <location>
        <begin position="12"/>
        <end position="34"/>
    </location>
</feature>
<keyword evidence="3" id="KW-0012">Acyltransferase</keyword>
<proteinExistence type="predicted"/>
<dbReference type="InterPro" id="IPR002656">
    <property type="entry name" value="Acyl_transf_3_dom"/>
</dbReference>
<dbReference type="EC" id="2.3.1.-" evidence="3"/>
<accession>A0ABT8W366</accession>
<keyword evidence="1" id="KW-0812">Transmembrane</keyword>
<feature type="transmembrane region" description="Helical" evidence="1">
    <location>
        <begin position="174"/>
        <end position="192"/>
    </location>
</feature>
<feature type="transmembrane region" description="Helical" evidence="1">
    <location>
        <begin position="123"/>
        <end position="141"/>
    </location>
</feature>
<keyword evidence="3" id="KW-0808">Transferase</keyword>
<organism evidence="3 4">
    <name type="scientific">Marinobacter suaedae</name>
    <dbReference type="NCBI Taxonomy" id="3057675"/>
    <lineage>
        <taxon>Bacteria</taxon>
        <taxon>Pseudomonadati</taxon>
        <taxon>Pseudomonadota</taxon>
        <taxon>Gammaproteobacteria</taxon>
        <taxon>Pseudomonadales</taxon>
        <taxon>Marinobacteraceae</taxon>
        <taxon>Marinobacter</taxon>
    </lineage>
</organism>
<evidence type="ECO:0000313" key="3">
    <source>
        <dbReference type="EMBL" id="MDO3722670.1"/>
    </source>
</evidence>
<name>A0ABT8W366_9GAMM</name>
<keyword evidence="1" id="KW-1133">Transmembrane helix</keyword>
<sequence length="351" mass="40031">MGPTERQAFIDWMKALGMLLIVTGHVIGSPHAMFNEVTQPIYTKQLGVAFFIFIMGWGLTRETGPWFQVLFKRLFPIYFYGIACALVLSFIFWFTKGDINESNYLPFIGGANVFLNYFPANPTTWYIGTYLHVLLLWAMVLRGKTITPALIIGALIFEISFRTLLVYLNKDFMAYMMLPNWLSVFLLGMWLANKKDLEFGAGTLAVGLPWLAGLLAWAWIGGGLSMDNDFPFRSFSGPEGGISIMAQSLLISAVYLINTFVCFQVARRLFASQVIEFFSRNTILVFILHMPIILAFSGYFYDLTGDHAYKRILWVLFLFVALSLFSELCEKFVRVKRIQLRVSSVIFRTRA</sequence>
<feature type="transmembrane region" description="Helical" evidence="1">
    <location>
        <begin position="75"/>
        <end position="95"/>
    </location>
</feature>
<dbReference type="Proteomes" id="UP001168640">
    <property type="component" value="Unassembled WGS sequence"/>
</dbReference>
<feature type="transmembrane region" description="Helical" evidence="1">
    <location>
        <begin position="46"/>
        <end position="63"/>
    </location>
</feature>
<feature type="transmembrane region" description="Helical" evidence="1">
    <location>
        <begin position="312"/>
        <end position="329"/>
    </location>
</feature>
<feature type="transmembrane region" description="Helical" evidence="1">
    <location>
        <begin position="199"/>
        <end position="220"/>
    </location>
</feature>
<keyword evidence="1" id="KW-0472">Membrane</keyword>
<comment type="caution">
    <text evidence="3">The sequence shown here is derived from an EMBL/GenBank/DDBJ whole genome shotgun (WGS) entry which is preliminary data.</text>
</comment>
<dbReference type="RefSeq" id="WP_302910297.1">
    <property type="nucleotide sequence ID" value="NZ_JAUMIS010000002.1"/>
</dbReference>
<keyword evidence="4" id="KW-1185">Reference proteome</keyword>
<dbReference type="Pfam" id="PF01757">
    <property type="entry name" value="Acyl_transf_3"/>
    <property type="match status" value="1"/>
</dbReference>